<evidence type="ECO:0000313" key="2">
    <source>
        <dbReference type="Proteomes" id="UP001295423"/>
    </source>
</evidence>
<protein>
    <submittedName>
        <fullName evidence="1">Uncharacterized protein</fullName>
    </submittedName>
</protein>
<sequence length="169" mass="18694">MTVNGNNVSSLTSLSSIANNDTTTMTIIMVAHPGDHLVLNYQYPQTASCYTANDCTKFSNETHFGIYGNSYHFQLKEVNKNSTFVYQQEIFNNTTAIMGDHDDDDNDSNGCNDDGSYTNARTFVVHSLPLPQNLYWPIQNPDRVGMVDHGLIFLMAVGTLGLKSLASLK</sequence>
<dbReference type="AlphaFoldDB" id="A0AAD2CMC7"/>
<accession>A0AAD2CMC7</accession>
<evidence type="ECO:0000313" key="1">
    <source>
        <dbReference type="EMBL" id="CAJ1939526.1"/>
    </source>
</evidence>
<proteinExistence type="predicted"/>
<comment type="caution">
    <text evidence="1">The sequence shown here is derived from an EMBL/GenBank/DDBJ whole genome shotgun (WGS) entry which is preliminary data.</text>
</comment>
<keyword evidence="2" id="KW-1185">Reference proteome</keyword>
<gene>
    <name evidence="1" type="ORF">CYCCA115_LOCUS6627</name>
</gene>
<organism evidence="1 2">
    <name type="scientific">Cylindrotheca closterium</name>
    <dbReference type="NCBI Taxonomy" id="2856"/>
    <lineage>
        <taxon>Eukaryota</taxon>
        <taxon>Sar</taxon>
        <taxon>Stramenopiles</taxon>
        <taxon>Ochrophyta</taxon>
        <taxon>Bacillariophyta</taxon>
        <taxon>Bacillariophyceae</taxon>
        <taxon>Bacillariophycidae</taxon>
        <taxon>Bacillariales</taxon>
        <taxon>Bacillariaceae</taxon>
        <taxon>Cylindrotheca</taxon>
    </lineage>
</organism>
<reference evidence="1" key="1">
    <citation type="submission" date="2023-08" db="EMBL/GenBank/DDBJ databases">
        <authorList>
            <person name="Audoor S."/>
            <person name="Bilcke G."/>
        </authorList>
    </citation>
    <scope>NUCLEOTIDE SEQUENCE</scope>
</reference>
<dbReference type="Proteomes" id="UP001295423">
    <property type="component" value="Unassembled WGS sequence"/>
</dbReference>
<dbReference type="EMBL" id="CAKOGP040000802">
    <property type="protein sequence ID" value="CAJ1939526.1"/>
    <property type="molecule type" value="Genomic_DNA"/>
</dbReference>
<name>A0AAD2CMC7_9STRA</name>